<accession>A0A914HAI8</accession>
<protein>
    <submittedName>
        <fullName evidence="3">Uncharacterized protein</fullName>
    </submittedName>
</protein>
<feature type="region of interest" description="Disordered" evidence="1">
    <location>
        <begin position="47"/>
        <end position="72"/>
    </location>
</feature>
<keyword evidence="2" id="KW-1185">Reference proteome</keyword>
<dbReference type="Proteomes" id="UP000887572">
    <property type="component" value="Unplaced"/>
</dbReference>
<sequence length="72" mass="7519">MPFSLPRGKITVVRPAAATFAKVPPMAEMAPFAPMVPLIAMPQGTGCPIPSKTRAAKTESPPEGPVLETEFG</sequence>
<organism evidence="2 3">
    <name type="scientific">Globodera rostochiensis</name>
    <name type="common">Golden nematode worm</name>
    <name type="synonym">Heterodera rostochiensis</name>
    <dbReference type="NCBI Taxonomy" id="31243"/>
    <lineage>
        <taxon>Eukaryota</taxon>
        <taxon>Metazoa</taxon>
        <taxon>Ecdysozoa</taxon>
        <taxon>Nematoda</taxon>
        <taxon>Chromadorea</taxon>
        <taxon>Rhabditida</taxon>
        <taxon>Tylenchina</taxon>
        <taxon>Tylenchomorpha</taxon>
        <taxon>Tylenchoidea</taxon>
        <taxon>Heteroderidae</taxon>
        <taxon>Heteroderinae</taxon>
        <taxon>Globodera</taxon>
    </lineage>
</organism>
<dbReference type="AlphaFoldDB" id="A0A914HAI8"/>
<name>A0A914HAI8_GLORO</name>
<evidence type="ECO:0000313" key="3">
    <source>
        <dbReference type="WBParaSite" id="Gr19_v10_g1479.t1"/>
    </source>
</evidence>
<dbReference type="WBParaSite" id="Gr19_v10_g1479.t1">
    <property type="protein sequence ID" value="Gr19_v10_g1479.t1"/>
    <property type="gene ID" value="Gr19_v10_g1479"/>
</dbReference>
<evidence type="ECO:0000256" key="1">
    <source>
        <dbReference type="SAM" id="MobiDB-lite"/>
    </source>
</evidence>
<reference evidence="3" key="1">
    <citation type="submission" date="2022-11" db="UniProtKB">
        <authorList>
            <consortium name="WormBaseParasite"/>
        </authorList>
    </citation>
    <scope>IDENTIFICATION</scope>
</reference>
<proteinExistence type="predicted"/>
<evidence type="ECO:0000313" key="2">
    <source>
        <dbReference type="Proteomes" id="UP000887572"/>
    </source>
</evidence>